<evidence type="ECO:0000256" key="4">
    <source>
        <dbReference type="ARBA" id="ARBA00022722"/>
    </source>
</evidence>
<dbReference type="Proteomes" id="UP000015106">
    <property type="component" value="Chromosome 2"/>
</dbReference>
<evidence type="ECO:0000256" key="7">
    <source>
        <dbReference type="ARBA" id="ARBA00023242"/>
    </source>
</evidence>
<keyword evidence="6" id="KW-0378">Hydrolase</keyword>
<dbReference type="Pfam" id="PF26138">
    <property type="entry name" value="DUF8040"/>
    <property type="match status" value="1"/>
</dbReference>
<dbReference type="GO" id="GO:0004518">
    <property type="term" value="F:nuclease activity"/>
    <property type="evidence" value="ECO:0007669"/>
    <property type="project" value="UniProtKB-KW"/>
</dbReference>
<feature type="domain" description="DDE Tnp4" evidence="8">
    <location>
        <begin position="184"/>
        <end position="346"/>
    </location>
</feature>
<sequence>MSSDSDNHSDSYEERKKRVCHHVQSMSSIYAGASTLPGMYCDNYLIKADPRTSILSGFGWLQETVSTPGETYTMLRMNACLFFQLHDLLVERYGFKLTYFMSSYEALALFLWTLGGCESNTRTQNRFKHSGDTVHRKFHEVLLYVIKMAANYLKSKDPNFSSVHPRIQKDRRASPHLQDCIGALDGTHVRATIPAGDQVRYIGRSGSTTQNVLAICDFNMHFMYTLVGQPGSMHDSSVLYHAIEADKDTFPHPPKGKYYLVDAGYPNEPGYLAPCKGEMYHMPDFQRGMAPRTPKEKFNKIHTSKRNVIDRVFGVWKMKWQILLKMPNYLVETQKMIVDATMTLHNYVRYHDKGDLHFPRVERDPNYVPTIRSRYQWYAIPPNASDASTSEASDKDMDRFHNRLATGIALRW</sequence>
<evidence type="ECO:0000256" key="5">
    <source>
        <dbReference type="ARBA" id="ARBA00022723"/>
    </source>
</evidence>
<keyword evidence="7" id="KW-0539">Nucleus</keyword>
<organism evidence="10 11">
    <name type="scientific">Triticum urartu</name>
    <name type="common">Red wild einkorn</name>
    <name type="synonym">Crithodium urartu</name>
    <dbReference type="NCBI Taxonomy" id="4572"/>
    <lineage>
        <taxon>Eukaryota</taxon>
        <taxon>Viridiplantae</taxon>
        <taxon>Streptophyta</taxon>
        <taxon>Embryophyta</taxon>
        <taxon>Tracheophyta</taxon>
        <taxon>Spermatophyta</taxon>
        <taxon>Magnoliopsida</taxon>
        <taxon>Liliopsida</taxon>
        <taxon>Poales</taxon>
        <taxon>Poaceae</taxon>
        <taxon>BOP clade</taxon>
        <taxon>Pooideae</taxon>
        <taxon>Triticodae</taxon>
        <taxon>Triticeae</taxon>
        <taxon>Triticinae</taxon>
        <taxon>Triticum</taxon>
    </lineage>
</organism>
<reference evidence="10" key="3">
    <citation type="submission" date="2022-06" db="UniProtKB">
        <authorList>
            <consortium name="EnsemblPlants"/>
        </authorList>
    </citation>
    <scope>IDENTIFICATION</scope>
</reference>
<keyword evidence="4" id="KW-0540">Nuclease</keyword>
<comment type="subcellular location">
    <subcellularLocation>
        <location evidence="2">Nucleus</location>
    </subcellularLocation>
</comment>
<protein>
    <recommendedName>
        <fullName evidence="12">DDE Tnp4 domain-containing protein</fullName>
    </recommendedName>
</protein>
<dbReference type="Gramene" id="TuG1812G0200002514.01.T01">
    <property type="protein sequence ID" value="TuG1812G0200002514.01.T01"/>
    <property type="gene ID" value="TuG1812G0200002514.01"/>
</dbReference>
<evidence type="ECO:0000259" key="9">
    <source>
        <dbReference type="Pfam" id="PF26138"/>
    </source>
</evidence>
<keyword evidence="5" id="KW-0479">Metal-binding</keyword>
<reference evidence="11" key="1">
    <citation type="journal article" date="2013" name="Nature">
        <title>Draft genome of the wheat A-genome progenitor Triticum urartu.</title>
        <authorList>
            <person name="Ling H.Q."/>
            <person name="Zhao S."/>
            <person name="Liu D."/>
            <person name="Wang J."/>
            <person name="Sun H."/>
            <person name="Zhang C."/>
            <person name="Fan H."/>
            <person name="Li D."/>
            <person name="Dong L."/>
            <person name="Tao Y."/>
            <person name="Gao C."/>
            <person name="Wu H."/>
            <person name="Li Y."/>
            <person name="Cui Y."/>
            <person name="Guo X."/>
            <person name="Zheng S."/>
            <person name="Wang B."/>
            <person name="Yu K."/>
            <person name="Liang Q."/>
            <person name="Yang W."/>
            <person name="Lou X."/>
            <person name="Chen J."/>
            <person name="Feng M."/>
            <person name="Jian J."/>
            <person name="Zhang X."/>
            <person name="Luo G."/>
            <person name="Jiang Y."/>
            <person name="Liu J."/>
            <person name="Wang Z."/>
            <person name="Sha Y."/>
            <person name="Zhang B."/>
            <person name="Wu H."/>
            <person name="Tang D."/>
            <person name="Shen Q."/>
            <person name="Xue P."/>
            <person name="Zou S."/>
            <person name="Wang X."/>
            <person name="Liu X."/>
            <person name="Wang F."/>
            <person name="Yang Y."/>
            <person name="An X."/>
            <person name="Dong Z."/>
            <person name="Zhang K."/>
            <person name="Zhang X."/>
            <person name="Luo M.C."/>
            <person name="Dvorak J."/>
            <person name="Tong Y."/>
            <person name="Wang J."/>
            <person name="Yang H."/>
            <person name="Li Z."/>
            <person name="Wang D."/>
            <person name="Zhang A."/>
            <person name="Wang J."/>
        </authorList>
    </citation>
    <scope>NUCLEOTIDE SEQUENCE</scope>
    <source>
        <strain evidence="11">cv. G1812</strain>
    </source>
</reference>
<dbReference type="GO" id="GO:0016787">
    <property type="term" value="F:hydrolase activity"/>
    <property type="evidence" value="ECO:0007669"/>
    <property type="project" value="UniProtKB-KW"/>
</dbReference>
<name>A0A8R7PDY9_TRIUA</name>
<reference evidence="10" key="2">
    <citation type="submission" date="2018-03" db="EMBL/GenBank/DDBJ databases">
        <title>The Triticum urartu genome reveals the dynamic nature of wheat genome evolution.</title>
        <authorList>
            <person name="Ling H."/>
            <person name="Ma B."/>
            <person name="Shi X."/>
            <person name="Liu H."/>
            <person name="Dong L."/>
            <person name="Sun H."/>
            <person name="Cao Y."/>
            <person name="Gao Q."/>
            <person name="Zheng S."/>
            <person name="Li Y."/>
            <person name="Yu Y."/>
            <person name="Du H."/>
            <person name="Qi M."/>
            <person name="Li Y."/>
            <person name="Yu H."/>
            <person name="Cui Y."/>
            <person name="Wang N."/>
            <person name="Chen C."/>
            <person name="Wu H."/>
            <person name="Zhao Y."/>
            <person name="Zhang J."/>
            <person name="Li Y."/>
            <person name="Zhou W."/>
            <person name="Zhang B."/>
            <person name="Hu W."/>
            <person name="Eijk M."/>
            <person name="Tang J."/>
            <person name="Witsenboer H."/>
            <person name="Zhao S."/>
            <person name="Li Z."/>
            <person name="Zhang A."/>
            <person name="Wang D."/>
            <person name="Liang C."/>
        </authorList>
    </citation>
    <scope>NUCLEOTIDE SEQUENCE [LARGE SCALE GENOMIC DNA]</scope>
    <source>
        <strain evidence="10">cv. G1812</strain>
    </source>
</reference>
<feature type="domain" description="DUF8040" evidence="9">
    <location>
        <begin position="52"/>
        <end position="146"/>
    </location>
</feature>
<dbReference type="EnsemblPlants" id="TuG1812G0200002514.01.T01">
    <property type="protein sequence ID" value="TuG1812G0200002514.01.T01"/>
    <property type="gene ID" value="TuG1812G0200002514.01"/>
</dbReference>
<dbReference type="PANTHER" id="PTHR22930">
    <property type="match status" value="1"/>
</dbReference>
<evidence type="ECO:0000313" key="10">
    <source>
        <dbReference type="EnsemblPlants" id="TuG1812G0200002514.01.T01"/>
    </source>
</evidence>
<accession>A0A8R7PDY9</accession>
<evidence type="ECO:0000259" key="8">
    <source>
        <dbReference type="Pfam" id="PF13359"/>
    </source>
</evidence>
<evidence type="ECO:0000256" key="6">
    <source>
        <dbReference type="ARBA" id="ARBA00022801"/>
    </source>
</evidence>
<dbReference type="GO" id="GO:0046872">
    <property type="term" value="F:metal ion binding"/>
    <property type="evidence" value="ECO:0007669"/>
    <property type="project" value="UniProtKB-KW"/>
</dbReference>
<comment type="similarity">
    <text evidence="3">Belongs to the HARBI1 family.</text>
</comment>
<dbReference type="PANTHER" id="PTHR22930:SF259">
    <property type="entry name" value="OS08G0106900 PROTEIN"/>
    <property type="match status" value="1"/>
</dbReference>
<dbReference type="AlphaFoldDB" id="A0A8R7PDY9"/>
<dbReference type="InterPro" id="IPR045249">
    <property type="entry name" value="HARBI1-like"/>
</dbReference>
<dbReference type="InterPro" id="IPR058353">
    <property type="entry name" value="DUF8040"/>
</dbReference>
<evidence type="ECO:0000256" key="3">
    <source>
        <dbReference type="ARBA" id="ARBA00006958"/>
    </source>
</evidence>
<evidence type="ECO:0000256" key="2">
    <source>
        <dbReference type="ARBA" id="ARBA00004123"/>
    </source>
</evidence>
<comment type="cofactor">
    <cofactor evidence="1">
        <name>a divalent metal cation</name>
        <dbReference type="ChEBI" id="CHEBI:60240"/>
    </cofactor>
</comment>
<dbReference type="InterPro" id="IPR027806">
    <property type="entry name" value="HARBI1_dom"/>
</dbReference>
<proteinExistence type="inferred from homology"/>
<evidence type="ECO:0000313" key="11">
    <source>
        <dbReference type="Proteomes" id="UP000015106"/>
    </source>
</evidence>
<dbReference type="GO" id="GO:0005634">
    <property type="term" value="C:nucleus"/>
    <property type="evidence" value="ECO:0007669"/>
    <property type="project" value="UniProtKB-SubCell"/>
</dbReference>
<keyword evidence="11" id="KW-1185">Reference proteome</keyword>
<dbReference type="Pfam" id="PF13359">
    <property type="entry name" value="DDE_Tnp_4"/>
    <property type="match status" value="1"/>
</dbReference>
<evidence type="ECO:0000256" key="1">
    <source>
        <dbReference type="ARBA" id="ARBA00001968"/>
    </source>
</evidence>
<evidence type="ECO:0008006" key="12">
    <source>
        <dbReference type="Google" id="ProtNLM"/>
    </source>
</evidence>